<proteinExistence type="predicted"/>
<dbReference type="Gene3D" id="3.40.50.720">
    <property type="entry name" value="NAD(P)-binding Rossmann-like Domain"/>
    <property type="match status" value="1"/>
</dbReference>
<reference evidence="3" key="2">
    <citation type="submission" date="2020-09" db="EMBL/GenBank/DDBJ databases">
        <authorList>
            <person name="Sun Q."/>
            <person name="Sedlacek I."/>
        </authorList>
    </citation>
    <scope>NUCLEOTIDE SEQUENCE</scope>
    <source>
        <strain evidence="3">CCM 7086</strain>
    </source>
</reference>
<dbReference type="EMBL" id="BMCG01000003">
    <property type="protein sequence ID" value="GGC10330.1"/>
    <property type="molecule type" value="Genomic_DNA"/>
</dbReference>
<dbReference type="Pfam" id="PF02558">
    <property type="entry name" value="ApbA"/>
    <property type="match status" value="1"/>
</dbReference>
<dbReference type="AlphaFoldDB" id="A0A8J2UM73"/>
<dbReference type="InterPro" id="IPR013332">
    <property type="entry name" value="KPR_N"/>
</dbReference>
<sequence length="69" mass="7214">MNTEINMAVAVVGPGAIGTTVAAMLHEVGRTPVLCGRTPRDHLALQEDGRSMTVPRPGSDEPKADHSHG</sequence>
<evidence type="ECO:0000313" key="3">
    <source>
        <dbReference type="EMBL" id="GGC10330.1"/>
    </source>
</evidence>
<comment type="caution">
    <text evidence="3">The sequence shown here is derived from an EMBL/GenBank/DDBJ whole genome shotgun (WGS) entry which is preliminary data.</text>
</comment>
<evidence type="ECO:0000313" key="4">
    <source>
        <dbReference type="Proteomes" id="UP000620266"/>
    </source>
</evidence>
<evidence type="ECO:0000256" key="1">
    <source>
        <dbReference type="SAM" id="MobiDB-lite"/>
    </source>
</evidence>
<feature type="compositionally biased region" description="Basic and acidic residues" evidence="1">
    <location>
        <begin position="58"/>
        <end position="69"/>
    </location>
</feature>
<dbReference type="Proteomes" id="UP000620266">
    <property type="component" value="Unassembled WGS sequence"/>
</dbReference>
<feature type="region of interest" description="Disordered" evidence="1">
    <location>
        <begin position="44"/>
        <end position="69"/>
    </location>
</feature>
<feature type="domain" description="Ketopantoate reductase N-terminal" evidence="2">
    <location>
        <begin position="9"/>
        <end position="56"/>
    </location>
</feature>
<accession>A0A8J2UM73</accession>
<reference evidence="3" key="1">
    <citation type="journal article" date="2014" name="Int. J. Syst. Evol. Microbiol.">
        <title>Complete genome sequence of Corynebacterium casei LMG S-19264T (=DSM 44701T), isolated from a smear-ripened cheese.</title>
        <authorList>
            <consortium name="US DOE Joint Genome Institute (JGI-PGF)"/>
            <person name="Walter F."/>
            <person name="Albersmeier A."/>
            <person name="Kalinowski J."/>
            <person name="Ruckert C."/>
        </authorList>
    </citation>
    <scope>NUCLEOTIDE SEQUENCE</scope>
    <source>
        <strain evidence="3">CCM 7086</strain>
    </source>
</reference>
<keyword evidence="4" id="KW-1185">Reference proteome</keyword>
<protein>
    <recommendedName>
        <fullName evidence="2">Ketopantoate reductase N-terminal domain-containing protein</fullName>
    </recommendedName>
</protein>
<gene>
    <name evidence="3" type="ORF">GCM10007205_19280</name>
</gene>
<organism evidence="3 4">
    <name type="scientific">Oxalicibacterium flavum</name>
    <dbReference type="NCBI Taxonomy" id="179467"/>
    <lineage>
        <taxon>Bacteria</taxon>
        <taxon>Pseudomonadati</taxon>
        <taxon>Pseudomonadota</taxon>
        <taxon>Betaproteobacteria</taxon>
        <taxon>Burkholderiales</taxon>
        <taxon>Oxalobacteraceae</taxon>
        <taxon>Oxalicibacterium</taxon>
    </lineage>
</organism>
<evidence type="ECO:0000259" key="2">
    <source>
        <dbReference type="Pfam" id="PF02558"/>
    </source>
</evidence>
<name>A0A8J2UM73_9BURK</name>